<dbReference type="RefSeq" id="WP_380553836.1">
    <property type="nucleotide sequence ID" value="NZ_JBHEZY010000005.1"/>
</dbReference>
<sequence length="327" mass="35961">MTAQTVSRDEESGWRSWHLHIASSAPSDLDDVVTEALGPLADRLGLLGPDGPPWFFLRYWQRGPHLRLRIRGLTRTEADGVESELAERLHSLDTRVPPARRLDQDTYARTVRPLATAGEQDGPLEVGELLPPGVHRADYEPEYERYGGRRLIAASEDLFHSSSRVALRVCLARAGIRHGLVSGLEATAAACSLLDAGASPTGRVDFLAAQRDMWLDWTRPKSATASSTEGIRQQLADTAREQLASLTTLGPLLRETLRHGDPRWAEWTDPLRVALRLWSEQLGPRRAAAVLGSHVHMTSNRLGVGAGREAHIAELLLALLDTEAGRK</sequence>
<protein>
    <submittedName>
        <fullName evidence="2">Thiopeptide-type bacteriocin biosynthesis protein</fullName>
    </submittedName>
</protein>
<evidence type="ECO:0000313" key="2">
    <source>
        <dbReference type="EMBL" id="MFC1432245.1"/>
    </source>
</evidence>
<dbReference type="NCBIfam" id="TIGR03891">
    <property type="entry name" value="thiopep_ocin"/>
    <property type="match status" value="1"/>
</dbReference>
<dbReference type="Pfam" id="PF14028">
    <property type="entry name" value="Lant_dehydr_C"/>
    <property type="match status" value="1"/>
</dbReference>
<reference evidence="2 3" key="1">
    <citation type="submission" date="2024-09" db="EMBL/GenBank/DDBJ databases">
        <authorList>
            <person name="Lee S.D."/>
        </authorList>
    </citation>
    <scope>NUCLEOTIDE SEQUENCE [LARGE SCALE GENOMIC DNA]</scope>
    <source>
        <strain evidence="2 3">N1-3</strain>
    </source>
</reference>
<comment type="caution">
    <text evidence="2">The sequence shown here is derived from an EMBL/GenBank/DDBJ whole genome shotgun (WGS) entry which is preliminary data.</text>
</comment>
<organism evidence="2 3">
    <name type="scientific">Streptacidiphilus alkalitolerans</name>
    <dbReference type="NCBI Taxonomy" id="3342712"/>
    <lineage>
        <taxon>Bacteria</taxon>
        <taxon>Bacillati</taxon>
        <taxon>Actinomycetota</taxon>
        <taxon>Actinomycetes</taxon>
        <taxon>Kitasatosporales</taxon>
        <taxon>Streptomycetaceae</taxon>
        <taxon>Streptacidiphilus</taxon>
    </lineage>
</organism>
<proteinExistence type="predicted"/>
<dbReference type="Proteomes" id="UP001592530">
    <property type="component" value="Unassembled WGS sequence"/>
</dbReference>
<dbReference type="InterPro" id="IPR023809">
    <property type="entry name" value="Thiopep_bacteriocin_synth_dom"/>
</dbReference>
<name>A0ABV6X1S7_9ACTN</name>
<accession>A0ABV6X1S7</accession>
<dbReference type="EMBL" id="JBHEZY010000005">
    <property type="protein sequence ID" value="MFC1432245.1"/>
    <property type="molecule type" value="Genomic_DNA"/>
</dbReference>
<evidence type="ECO:0000313" key="3">
    <source>
        <dbReference type="Proteomes" id="UP001592530"/>
    </source>
</evidence>
<gene>
    <name evidence="2" type="ORF">ACEZDB_16475</name>
</gene>
<feature type="domain" description="Thiopeptide-type bacteriocin biosynthesis" evidence="1">
    <location>
        <begin position="14"/>
        <end position="317"/>
    </location>
</feature>
<evidence type="ECO:0000259" key="1">
    <source>
        <dbReference type="Pfam" id="PF14028"/>
    </source>
</evidence>